<dbReference type="EMBL" id="CABHNW010000142">
    <property type="protein sequence ID" value="VUX40232.1"/>
    <property type="molecule type" value="Genomic_DNA"/>
</dbReference>
<accession>A0A564W8A2</accession>
<feature type="transmembrane region" description="Helical" evidence="1">
    <location>
        <begin position="117"/>
        <end position="139"/>
    </location>
</feature>
<feature type="transmembrane region" description="Helical" evidence="1">
    <location>
        <begin position="250"/>
        <end position="268"/>
    </location>
</feature>
<keyword evidence="1" id="KW-1133">Transmembrane helix</keyword>
<gene>
    <name evidence="2" type="ORF">RSSSTS7063_00834</name>
</gene>
<protein>
    <submittedName>
        <fullName evidence="2">Colanic acid exporter</fullName>
    </submittedName>
</protein>
<keyword evidence="1" id="KW-0812">Transmembrane</keyword>
<keyword evidence="3" id="KW-1185">Reference proteome</keyword>
<reference evidence="2 3" key="1">
    <citation type="submission" date="2019-07" db="EMBL/GenBank/DDBJ databases">
        <authorList>
            <person name="Hibberd C M."/>
            <person name="Gehrig L. J."/>
            <person name="Chang H.-W."/>
            <person name="Venkatesh S."/>
        </authorList>
    </citation>
    <scope>NUCLEOTIDE SEQUENCE [LARGE SCALE GENOMIC DNA]</scope>
    <source>
        <strain evidence="2">Blautia_luti_SSTS_Bg7063</strain>
    </source>
</reference>
<proteinExistence type="predicted"/>
<dbReference type="Pfam" id="PF13440">
    <property type="entry name" value="Polysacc_synt_3"/>
    <property type="match status" value="1"/>
</dbReference>
<sequence length="311" mass="34226">MAPLVRTGGSRHTGLAALPHRNIQRYIQVKLTKSIELKRHIKPILTIFANSVATTIYVNADTTMIGLLSGDYYVGLYALAVKIYNVIKTMLAAIYSVAIPRISFLVGQNDKEKIKQVFTSVCTALTIILLPAAIGLAAISREVVIIMGGTEYLDSVLTLQILSLSLIGAVFGGLFTYCLNIPLGREKINVKATTISALVNVGLNIIVIPIFKHNGAAFTTVVAEFFVLLYCWLSCKDLKDYLDISAFKKSLFQSFVGCMTILIVSFLVKCYCNGILAIVVLVIVLSIILYALELIFLKNEIVMKLLQKLRR</sequence>
<organism evidence="2 3">
    <name type="scientific">Blautia luti</name>
    <dbReference type="NCBI Taxonomy" id="89014"/>
    <lineage>
        <taxon>Bacteria</taxon>
        <taxon>Bacillati</taxon>
        <taxon>Bacillota</taxon>
        <taxon>Clostridia</taxon>
        <taxon>Lachnospirales</taxon>
        <taxon>Lachnospiraceae</taxon>
        <taxon>Blautia</taxon>
    </lineage>
</organism>
<evidence type="ECO:0000313" key="3">
    <source>
        <dbReference type="Proteomes" id="UP000408482"/>
    </source>
</evidence>
<feature type="transmembrane region" description="Helical" evidence="1">
    <location>
        <begin position="72"/>
        <end position="97"/>
    </location>
</feature>
<feature type="transmembrane region" description="Helical" evidence="1">
    <location>
        <begin position="159"/>
        <end position="180"/>
    </location>
</feature>
<dbReference type="InterPro" id="IPR052556">
    <property type="entry name" value="PolySynth_Transporter"/>
</dbReference>
<feature type="transmembrane region" description="Helical" evidence="1">
    <location>
        <begin position="192"/>
        <end position="211"/>
    </location>
</feature>
<dbReference type="PANTHER" id="PTHR43424:SF1">
    <property type="entry name" value="LOCUS PUTATIVE PROTEIN 1-RELATED"/>
    <property type="match status" value="1"/>
</dbReference>
<feature type="transmembrane region" description="Helical" evidence="1">
    <location>
        <begin position="274"/>
        <end position="297"/>
    </location>
</feature>
<dbReference type="PANTHER" id="PTHR43424">
    <property type="entry name" value="LOCUS PUTATIVE PROTEIN 1-RELATED"/>
    <property type="match status" value="1"/>
</dbReference>
<name>A0A564W8A2_9FIRM</name>
<dbReference type="Proteomes" id="UP000408482">
    <property type="component" value="Unassembled WGS sequence"/>
</dbReference>
<dbReference type="AlphaFoldDB" id="A0A564W8A2"/>
<feature type="transmembrane region" description="Helical" evidence="1">
    <location>
        <begin position="43"/>
        <end position="60"/>
    </location>
</feature>
<keyword evidence="1" id="KW-0472">Membrane</keyword>
<evidence type="ECO:0000313" key="2">
    <source>
        <dbReference type="EMBL" id="VUX40232.1"/>
    </source>
</evidence>
<evidence type="ECO:0000256" key="1">
    <source>
        <dbReference type="SAM" id="Phobius"/>
    </source>
</evidence>